<dbReference type="AlphaFoldDB" id="A0A8H4WNN0"/>
<organism evidence="1 2">
    <name type="scientific">Fusarium gaditjirri</name>
    <dbReference type="NCBI Taxonomy" id="282569"/>
    <lineage>
        <taxon>Eukaryota</taxon>
        <taxon>Fungi</taxon>
        <taxon>Dikarya</taxon>
        <taxon>Ascomycota</taxon>
        <taxon>Pezizomycotina</taxon>
        <taxon>Sordariomycetes</taxon>
        <taxon>Hypocreomycetidae</taxon>
        <taxon>Hypocreales</taxon>
        <taxon>Nectriaceae</taxon>
        <taxon>Fusarium</taxon>
        <taxon>Fusarium nisikadoi species complex</taxon>
    </lineage>
</organism>
<dbReference type="OrthoDB" id="3526561at2759"/>
<dbReference type="Proteomes" id="UP000604273">
    <property type="component" value="Unassembled WGS sequence"/>
</dbReference>
<gene>
    <name evidence="1" type="ORF">FGADI_12509</name>
</gene>
<sequence length="571" mass="63652">MDLATRTLDLSRAILDVLNKENSIRDAAGEILEWLGRERIDKQEYQYCVEALRAQAFPNLRGLDIQRQVRSSEEKVSSIAGLKLKLSTSIGRWMLSDPNLVYVVTTVAVCMMYHDMEYAVDVLCNFALDQGGHEEGVSYRRSPYRMRLKPVVIKFVDSVALNIVNTGHDFNLGLPGVLNGTCSHPLEAPQLSAIIKAVTQAQSDIFITSDLFPGDLVMWLMTHFHGILEISLNGKVILEEHSGTDSVRVIFAVNNRCSTCPDRDGDLKNSNIKVATMVKGKLTTLIDDNRCFYRESKSSTRQKLYETDLLTDTRRAQLSRNEVAELRIAARSILRWLLGLELRMSDTAPVFITYQPGDEDPNLPAAADGYICKSLEDMLAGFPTILNKNWGDARGGDSRAIYEEPQPSLKPDAVALTMLVHEIMECFPVAMSLFDTVQQRCKCRNCGEGRALGTGSWGCLRESALDELLLLITHGIAEAFGATNVSGLSDTKLMREGVRQIFSDIILNSAVQWDKWFRLVALVYLGGNPKTVRSWNERLNIEDDTTSVVAYQRGSLVIVASWLDLTVDLSS</sequence>
<protein>
    <submittedName>
        <fullName evidence="1">Uncharacterized protein</fullName>
    </submittedName>
</protein>
<evidence type="ECO:0000313" key="2">
    <source>
        <dbReference type="Proteomes" id="UP000604273"/>
    </source>
</evidence>
<keyword evidence="2" id="KW-1185">Reference proteome</keyword>
<reference evidence="1" key="1">
    <citation type="journal article" date="2020" name="BMC Genomics">
        <title>Correction to: Identification and distribution of gene clusters required for synthesis of sphingolipid metabolism inhibitors in diverse species of the filamentous fungus Fusarium.</title>
        <authorList>
            <person name="Kim H.S."/>
            <person name="Lohmar J.M."/>
            <person name="Busman M."/>
            <person name="Brown D.W."/>
            <person name="Naumann T.A."/>
            <person name="Divon H.H."/>
            <person name="Lysoe E."/>
            <person name="Uhlig S."/>
            <person name="Proctor R.H."/>
        </authorList>
    </citation>
    <scope>NUCLEOTIDE SEQUENCE</scope>
    <source>
        <strain evidence="1">NRRL 45417</strain>
    </source>
</reference>
<dbReference type="EMBL" id="JABFAI010000411">
    <property type="protein sequence ID" value="KAF4944687.1"/>
    <property type="molecule type" value="Genomic_DNA"/>
</dbReference>
<reference evidence="1" key="2">
    <citation type="submission" date="2020-05" db="EMBL/GenBank/DDBJ databases">
        <authorList>
            <person name="Kim H.-S."/>
            <person name="Proctor R.H."/>
            <person name="Brown D.W."/>
        </authorList>
    </citation>
    <scope>NUCLEOTIDE SEQUENCE</scope>
    <source>
        <strain evidence="1">NRRL 45417</strain>
    </source>
</reference>
<proteinExistence type="predicted"/>
<comment type="caution">
    <text evidence="1">The sequence shown here is derived from an EMBL/GenBank/DDBJ whole genome shotgun (WGS) entry which is preliminary data.</text>
</comment>
<name>A0A8H4WNN0_9HYPO</name>
<accession>A0A8H4WNN0</accession>
<evidence type="ECO:0000313" key="1">
    <source>
        <dbReference type="EMBL" id="KAF4944687.1"/>
    </source>
</evidence>